<evidence type="ECO:0008006" key="3">
    <source>
        <dbReference type="Google" id="ProtNLM"/>
    </source>
</evidence>
<keyword evidence="2" id="KW-1185">Reference proteome</keyword>
<gene>
    <name evidence="1" type="ORF">K491DRAFT_722084</name>
</gene>
<evidence type="ECO:0000313" key="1">
    <source>
        <dbReference type="EMBL" id="KAF2648984.1"/>
    </source>
</evidence>
<accession>A0A6A6SS05</accession>
<reference evidence="1" key="1">
    <citation type="journal article" date="2020" name="Stud. Mycol.">
        <title>101 Dothideomycetes genomes: a test case for predicting lifestyles and emergence of pathogens.</title>
        <authorList>
            <person name="Haridas S."/>
            <person name="Albert R."/>
            <person name="Binder M."/>
            <person name="Bloem J."/>
            <person name="Labutti K."/>
            <person name="Salamov A."/>
            <person name="Andreopoulos B."/>
            <person name="Baker S."/>
            <person name="Barry K."/>
            <person name="Bills G."/>
            <person name="Bluhm B."/>
            <person name="Cannon C."/>
            <person name="Castanera R."/>
            <person name="Culley D."/>
            <person name="Daum C."/>
            <person name="Ezra D."/>
            <person name="Gonzalez J."/>
            <person name="Henrissat B."/>
            <person name="Kuo A."/>
            <person name="Liang C."/>
            <person name="Lipzen A."/>
            <person name="Lutzoni F."/>
            <person name="Magnuson J."/>
            <person name="Mondo S."/>
            <person name="Nolan M."/>
            <person name="Ohm R."/>
            <person name="Pangilinan J."/>
            <person name="Park H.-J."/>
            <person name="Ramirez L."/>
            <person name="Alfaro M."/>
            <person name="Sun H."/>
            <person name="Tritt A."/>
            <person name="Yoshinaga Y."/>
            <person name="Zwiers L.-H."/>
            <person name="Turgeon B."/>
            <person name="Goodwin S."/>
            <person name="Spatafora J."/>
            <person name="Crous P."/>
            <person name="Grigoriev I."/>
        </authorList>
    </citation>
    <scope>NUCLEOTIDE SEQUENCE</scope>
    <source>
        <strain evidence="1">CBS 122681</strain>
    </source>
</reference>
<protein>
    <recommendedName>
        <fullName evidence="3">BTB domain-containing protein</fullName>
    </recommendedName>
</protein>
<sequence>MSMNHIVERWAADLSPTSGWESALCDTVLLAIKGDSPEFENIPELLYNMQVSVAHKRDPTQIALKGKDYTWIMQKAVLEHHCDALQDLFDNNSSMLPSDVGRTTPIRTILIDDDIHPLAVEVLWINIHTYTYVLASPPSIQYGLVHTGGRAKRYGILNRNEMGSIFMDVCRLAIRFGIPQLLSVIEWEIITQLDVQGLEGDMIQMMQTYFDPKRAYIPESGSRGVGQILAYLSAKHLLYHGEWDAEFKRIKNANDTQDDDFFAVTLLVKELEELQRRDEEEARVLESWVAELQRLTY</sequence>
<name>A0A6A6SS05_9PLEO</name>
<dbReference type="AlphaFoldDB" id="A0A6A6SS05"/>
<dbReference type="Proteomes" id="UP000799324">
    <property type="component" value="Unassembled WGS sequence"/>
</dbReference>
<organism evidence="1 2">
    <name type="scientific">Lophiostoma macrostomum CBS 122681</name>
    <dbReference type="NCBI Taxonomy" id="1314788"/>
    <lineage>
        <taxon>Eukaryota</taxon>
        <taxon>Fungi</taxon>
        <taxon>Dikarya</taxon>
        <taxon>Ascomycota</taxon>
        <taxon>Pezizomycotina</taxon>
        <taxon>Dothideomycetes</taxon>
        <taxon>Pleosporomycetidae</taxon>
        <taxon>Pleosporales</taxon>
        <taxon>Lophiostomataceae</taxon>
        <taxon>Lophiostoma</taxon>
    </lineage>
</organism>
<proteinExistence type="predicted"/>
<evidence type="ECO:0000313" key="2">
    <source>
        <dbReference type="Proteomes" id="UP000799324"/>
    </source>
</evidence>
<dbReference type="EMBL" id="MU004512">
    <property type="protein sequence ID" value="KAF2648984.1"/>
    <property type="molecule type" value="Genomic_DNA"/>
</dbReference>